<dbReference type="Pfam" id="PF05036">
    <property type="entry name" value="SPOR"/>
    <property type="match status" value="1"/>
</dbReference>
<dbReference type="GO" id="GO:0042834">
    <property type="term" value="F:peptidoglycan binding"/>
    <property type="evidence" value="ECO:0007669"/>
    <property type="project" value="InterPro"/>
</dbReference>
<feature type="domain" description="SPOR" evidence="2">
    <location>
        <begin position="248"/>
        <end position="324"/>
    </location>
</feature>
<gene>
    <name evidence="3" type="ORF">HXK21_08545</name>
</gene>
<proteinExistence type="predicted"/>
<dbReference type="InterPro" id="IPR040495">
    <property type="entry name" value="HU-CCDC81_bac_1"/>
</dbReference>
<keyword evidence="1" id="KW-0812">Transmembrane</keyword>
<dbReference type="Pfam" id="PF18175">
    <property type="entry name" value="HU-CCDC81_bac_2"/>
    <property type="match status" value="1"/>
</dbReference>
<evidence type="ECO:0000256" key="1">
    <source>
        <dbReference type="SAM" id="Phobius"/>
    </source>
</evidence>
<reference evidence="3" key="1">
    <citation type="submission" date="2020-04" db="EMBL/GenBank/DDBJ databases">
        <title>Deep metagenomics examines the oral microbiome during advanced dental caries in children, revealing novel taxa and co-occurrences with host molecules.</title>
        <authorList>
            <person name="Baker J.L."/>
            <person name="Morton J.T."/>
            <person name="Dinis M."/>
            <person name="Alvarez R."/>
            <person name="Tran N.C."/>
            <person name="Knight R."/>
            <person name="Edlund A."/>
        </authorList>
    </citation>
    <scope>NUCLEOTIDE SEQUENCE</scope>
    <source>
        <strain evidence="3">JCVI_34_bin.1</strain>
    </source>
</reference>
<dbReference type="Gene3D" id="3.30.70.1070">
    <property type="entry name" value="Sporulation related repeat"/>
    <property type="match status" value="1"/>
</dbReference>
<accession>A0A929RZE4</accession>
<dbReference type="Pfam" id="PF18174">
    <property type="entry name" value="HU-CCDC81_bac_1"/>
    <property type="match status" value="1"/>
</dbReference>
<name>A0A929RZE4_9BACT</name>
<dbReference type="PROSITE" id="PS51724">
    <property type="entry name" value="SPOR"/>
    <property type="match status" value="1"/>
</dbReference>
<dbReference type="Proteomes" id="UP000704068">
    <property type="component" value="Unassembled WGS sequence"/>
</dbReference>
<evidence type="ECO:0000313" key="3">
    <source>
        <dbReference type="EMBL" id="MBF0971071.1"/>
    </source>
</evidence>
<dbReference type="InterPro" id="IPR036680">
    <property type="entry name" value="SPOR-like_sf"/>
</dbReference>
<dbReference type="InterPro" id="IPR007730">
    <property type="entry name" value="SPOR-like_dom"/>
</dbReference>
<organism evidence="3 4">
    <name type="scientific">Alloprevotella tannerae</name>
    <dbReference type="NCBI Taxonomy" id="76122"/>
    <lineage>
        <taxon>Bacteria</taxon>
        <taxon>Pseudomonadati</taxon>
        <taxon>Bacteroidota</taxon>
        <taxon>Bacteroidia</taxon>
        <taxon>Bacteroidales</taxon>
        <taxon>Prevotellaceae</taxon>
        <taxon>Alloprevotella</taxon>
    </lineage>
</organism>
<comment type="caution">
    <text evidence="3">The sequence shown here is derived from an EMBL/GenBank/DDBJ whole genome shotgun (WGS) entry which is preliminary data.</text>
</comment>
<dbReference type="RefSeq" id="WP_303764652.1">
    <property type="nucleotide sequence ID" value="NZ_JABZGR010000037.1"/>
</dbReference>
<feature type="transmembrane region" description="Helical" evidence="1">
    <location>
        <begin position="167"/>
        <end position="186"/>
    </location>
</feature>
<sequence length="331" mass="37578">MNEIARHIENLLLEHKCVIVPHLGGFVTQYVSARCIEDEKLFLPPYRSVGFNPQLIVNDGLLVQSYMRVYDTSYTETIQMIEDAVFNLKTELQQNGCYELNGVGTLSLNIDGRYNFRPINSGILAPELFGLDAIPIQELKEKRVALRSQEATIPNKKNYTISINRELINYTAAAIIAIVCYFFVWGDSFILNNDSQPHQAAVVPLVEHIDKEVDVKVKDTLAHKQRKVTDLITVNKQVEEDHHQQATNVPTSYYTIVLASSVNKKNAKAFIKQLRSDGFQEGKILSKPKMNRVVYGKYATAQEAQKALTLHKQDSRFEQGWILQVPKLSNL</sequence>
<evidence type="ECO:0000313" key="4">
    <source>
        <dbReference type="Proteomes" id="UP000704068"/>
    </source>
</evidence>
<keyword evidence="1" id="KW-1133">Transmembrane helix</keyword>
<dbReference type="SUPFAM" id="SSF110997">
    <property type="entry name" value="Sporulation related repeat"/>
    <property type="match status" value="1"/>
</dbReference>
<protein>
    <submittedName>
        <fullName evidence="3">HU-CCDC81 and SPOR domain-containing protein</fullName>
    </submittedName>
</protein>
<evidence type="ECO:0000259" key="2">
    <source>
        <dbReference type="PROSITE" id="PS51724"/>
    </source>
</evidence>
<dbReference type="InterPro" id="IPR041268">
    <property type="entry name" value="HU-CCDC81_bac_2"/>
</dbReference>
<dbReference type="EMBL" id="JABZGR010000037">
    <property type="protein sequence ID" value="MBF0971071.1"/>
    <property type="molecule type" value="Genomic_DNA"/>
</dbReference>
<keyword evidence="1" id="KW-0472">Membrane</keyword>
<dbReference type="AlphaFoldDB" id="A0A929RZE4"/>